<keyword evidence="6" id="KW-1185">Reference proteome</keyword>
<keyword evidence="3" id="KW-0472">Membrane</keyword>
<dbReference type="InterPro" id="IPR058647">
    <property type="entry name" value="BSH_CzcB-like"/>
</dbReference>
<dbReference type="Proteomes" id="UP001595583">
    <property type="component" value="Unassembled WGS sequence"/>
</dbReference>
<dbReference type="Gene3D" id="2.40.420.20">
    <property type="match status" value="1"/>
</dbReference>
<dbReference type="PANTHER" id="PTHR30469">
    <property type="entry name" value="MULTIDRUG RESISTANCE PROTEIN MDTA"/>
    <property type="match status" value="1"/>
</dbReference>
<protein>
    <submittedName>
        <fullName evidence="5">Efflux RND transporter periplasmic adaptor subunit</fullName>
    </submittedName>
</protein>
<dbReference type="RefSeq" id="WP_378224982.1">
    <property type="nucleotide sequence ID" value="NZ_JBHRTK010000031.1"/>
</dbReference>
<evidence type="ECO:0000259" key="4">
    <source>
        <dbReference type="Pfam" id="PF25973"/>
    </source>
</evidence>
<evidence type="ECO:0000256" key="1">
    <source>
        <dbReference type="ARBA" id="ARBA00009477"/>
    </source>
</evidence>
<comment type="caution">
    <text evidence="5">The sequence shown here is derived from an EMBL/GenBank/DDBJ whole genome shotgun (WGS) entry which is preliminary data.</text>
</comment>
<dbReference type="NCBIfam" id="TIGR01730">
    <property type="entry name" value="RND_mfp"/>
    <property type="match status" value="1"/>
</dbReference>
<dbReference type="PANTHER" id="PTHR30469:SF15">
    <property type="entry name" value="HLYD FAMILY OF SECRETION PROTEINS"/>
    <property type="match status" value="1"/>
</dbReference>
<keyword evidence="3" id="KW-0812">Transmembrane</keyword>
<dbReference type="SUPFAM" id="SSF111369">
    <property type="entry name" value="HlyD-like secretion proteins"/>
    <property type="match status" value="1"/>
</dbReference>
<accession>A0ABV7KFH6</accession>
<gene>
    <name evidence="5" type="ORF">ACFOHJ_22355</name>
</gene>
<dbReference type="EMBL" id="JBHRTK010000031">
    <property type="protein sequence ID" value="MFC3208970.1"/>
    <property type="molecule type" value="Genomic_DNA"/>
</dbReference>
<dbReference type="Gene3D" id="2.40.50.100">
    <property type="match status" value="1"/>
</dbReference>
<evidence type="ECO:0000256" key="3">
    <source>
        <dbReference type="SAM" id="Phobius"/>
    </source>
</evidence>
<dbReference type="InterPro" id="IPR006143">
    <property type="entry name" value="RND_pump_MFP"/>
</dbReference>
<feature type="transmembrane region" description="Helical" evidence="3">
    <location>
        <begin position="12"/>
        <end position="29"/>
    </location>
</feature>
<feature type="domain" description="CzcB-like barrel-sandwich hybrid" evidence="4">
    <location>
        <begin position="66"/>
        <end position="229"/>
    </location>
</feature>
<keyword evidence="2" id="KW-0175">Coiled coil</keyword>
<evidence type="ECO:0000313" key="5">
    <source>
        <dbReference type="EMBL" id="MFC3208970.1"/>
    </source>
</evidence>
<proteinExistence type="inferred from homology"/>
<feature type="coiled-coil region" evidence="2">
    <location>
        <begin position="104"/>
        <end position="131"/>
    </location>
</feature>
<feature type="coiled-coil region" evidence="2">
    <location>
        <begin position="170"/>
        <end position="197"/>
    </location>
</feature>
<reference evidence="6" key="1">
    <citation type="journal article" date="2019" name="Int. J. Syst. Evol. Microbiol.">
        <title>The Global Catalogue of Microorganisms (GCM) 10K type strain sequencing project: providing services to taxonomists for standard genome sequencing and annotation.</title>
        <authorList>
            <consortium name="The Broad Institute Genomics Platform"/>
            <consortium name="The Broad Institute Genome Sequencing Center for Infectious Disease"/>
            <person name="Wu L."/>
            <person name="Ma J."/>
        </authorList>
    </citation>
    <scope>NUCLEOTIDE SEQUENCE [LARGE SCALE GENOMIC DNA]</scope>
    <source>
        <strain evidence="6">KCTC 52165</strain>
    </source>
</reference>
<comment type="similarity">
    <text evidence="1">Belongs to the membrane fusion protein (MFP) (TC 8.A.1) family.</text>
</comment>
<name>A0ABV7KFH6_9HYPH</name>
<keyword evidence="3" id="KW-1133">Transmembrane helix</keyword>
<dbReference type="Pfam" id="PF25973">
    <property type="entry name" value="BSH_CzcB"/>
    <property type="match status" value="1"/>
</dbReference>
<evidence type="ECO:0000256" key="2">
    <source>
        <dbReference type="SAM" id="Coils"/>
    </source>
</evidence>
<evidence type="ECO:0000313" key="6">
    <source>
        <dbReference type="Proteomes" id="UP001595583"/>
    </source>
</evidence>
<organism evidence="5 6">
    <name type="scientific">Aquamicrobium soli</name>
    <dbReference type="NCBI Taxonomy" id="1811518"/>
    <lineage>
        <taxon>Bacteria</taxon>
        <taxon>Pseudomonadati</taxon>
        <taxon>Pseudomonadota</taxon>
        <taxon>Alphaproteobacteria</taxon>
        <taxon>Hyphomicrobiales</taxon>
        <taxon>Phyllobacteriaceae</taxon>
        <taxon>Aquamicrobium</taxon>
    </lineage>
</organism>
<dbReference type="Gene3D" id="2.40.30.170">
    <property type="match status" value="1"/>
</dbReference>
<dbReference type="Gene3D" id="1.10.287.470">
    <property type="entry name" value="Helix hairpin bin"/>
    <property type="match status" value="1"/>
</dbReference>
<sequence>MKVPAVSRRTLMLLAVSIPIVATFGYVVLRSGPLAPVAVMTATVETRTISPALFGIGTVDARFFYKIGPTIAGRIDQIYGDVGDKVRAGQVLAEMDPVDLDERIAALDAIIRRAEASIKAAEAQVEDASARKNYAVTQQRRYDALRTTNTVSEVAVETKRQDSQLALAALSAAQSNLAAAEQDLQRNRADRNGLVKQRENLVLRAPVDGVIAARNAEPGTTMVAGQAVIEMIDPANLWINARFDQLAATGLRRGLQSQISLRSHGGTAIPGRISRLEVLADPVTEENLAKVEFETLPEPLPSIGELAEVTVALPELPALPVISNAAILIVDGKAGVWKVEGGKIYFSPVQVGSSDLNGDIQVMEGLRAGDEIVVHSASRLTSMNRIHITDNPAELFK</sequence>